<evidence type="ECO:0000313" key="4">
    <source>
        <dbReference type="Proteomes" id="UP000017836"/>
    </source>
</evidence>
<evidence type="ECO:0000259" key="2">
    <source>
        <dbReference type="Pfam" id="PF01764"/>
    </source>
</evidence>
<dbReference type="Gene3D" id="3.40.50.1820">
    <property type="entry name" value="alpha/beta hydrolase"/>
    <property type="match status" value="1"/>
</dbReference>
<dbReference type="OMA" id="TIHREIG"/>
<dbReference type="EMBL" id="KI392237">
    <property type="protein sequence ID" value="ERN18228.1"/>
    <property type="molecule type" value="Genomic_DNA"/>
</dbReference>
<reference evidence="4" key="1">
    <citation type="journal article" date="2013" name="Science">
        <title>The Amborella genome and the evolution of flowering plants.</title>
        <authorList>
            <consortium name="Amborella Genome Project"/>
        </authorList>
    </citation>
    <scope>NUCLEOTIDE SEQUENCE [LARGE SCALE GENOMIC DNA]</scope>
</reference>
<dbReference type="Pfam" id="PF01764">
    <property type="entry name" value="Lipase_3"/>
    <property type="match status" value="1"/>
</dbReference>
<feature type="signal peptide" evidence="1">
    <location>
        <begin position="1"/>
        <end position="17"/>
    </location>
</feature>
<organism evidence="3 4">
    <name type="scientific">Amborella trichopoda</name>
    <dbReference type="NCBI Taxonomy" id="13333"/>
    <lineage>
        <taxon>Eukaryota</taxon>
        <taxon>Viridiplantae</taxon>
        <taxon>Streptophyta</taxon>
        <taxon>Embryophyta</taxon>
        <taxon>Tracheophyta</taxon>
        <taxon>Spermatophyta</taxon>
        <taxon>Magnoliopsida</taxon>
        <taxon>Amborellales</taxon>
        <taxon>Amborellaceae</taxon>
        <taxon>Amborella</taxon>
    </lineage>
</organism>
<dbReference type="Gramene" id="ERN18228">
    <property type="protein sequence ID" value="ERN18228"/>
    <property type="gene ID" value="AMTR_s00055p00051670"/>
</dbReference>
<dbReference type="GO" id="GO:0006629">
    <property type="term" value="P:lipid metabolic process"/>
    <property type="evidence" value="ECO:0007669"/>
    <property type="project" value="InterPro"/>
</dbReference>
<dbReference type="Proteomes" id="UP000017836">
    <property type="component" value="Unassembled WGS sequence"/>
</dbReference>
<dbReference type="InterPro" id="IPR029058">
    <property type="entry name" value="AB_hydrolase_fold"/>
</dbReference>
<accession>U5DCU0</accession>
<dbReference type="SUPFAM" id="SSF53474">
    <property type="entry name" value="alpha/beta-Hydrolases"/>
    <property type="match status" value="1"/>
</dbReference>
<proteinExistence type="predicted"/>
<name>U5DCU0_AMBTC</name>
<feature type="chain" id="PRO_5004659075" description="Fungal lipase-type domain-containing protein" evidence="1">
    <location>
        <begin position="18"/>
        <end position="304"/>
    </location>
</feature>
<dbReference type="AlphaFoldDB" id="U5DCU0"/>
<dbReference type="InterPro" id="IPR002921">
    <property type="entry name" value="Fungal_lipase-type"/>
</dbReference>
<dbReference type="PANTHER" id="PTHR46086">
    <property type="entry name" value="ALPHA/BETA-HYDROLASES SUPERFAMILY PROTEIN"/>
    <property type="match status" value="1"/>
</dbReference>
<dbReference type="GO" id="GO:0004806">
    <property type="term" value="F:triacylglycerol lipase activity"/>
    <property type="evidence" value="ECO:0007669"/>
    <property type="project" value="InterPro"/>
</dbReference>
<evidence type="ECO:0000313" key="3">
    <source>
        <dbReference type="EMBL" id="ERN18228.1"/>
    </source>
</evidence>
<keyword evidence="4" id="KW-1185">Reference proteome</keyword>
<feature type="domain" description="Fungal lipase-type" evidence="2">
    <location>
        <begin position="39"/>
        <end position="203"/>
    </location>
</feature>
<dbReference type="CDD" id="cd00519">
    <property type="entry name" value="Lipase_3"/>
    <property type="match status" value="1"/>
</dbReference>
<dbReference type="InterPro" id="IPR044819">
    <property type="entry name" value="OBL-like"/>
</dbReference>
<keyword evidence="1" id="KW-0732">Signal</keyword>
<sequence length="304" mass="35200">MFLPALILLFVTNLSEYRRTKCTQAYIFTEKPKNAKLIVVAFRGTEPFDVDDWCTDLDLSFASMGAIGRAHIGFLKALGLRDEYDLEKGWPKNDERSDKNEHPYAYYTIREKLKELLKDNPNAKFIITGHSLGGALAVLFTTLLLMHEENELMSKLMGIFTFGQPRVGDGNLSSFMERNLNQLSKRYYRMVYRYDLVPRIPFDDPISKFKHCGLCLYYRGWYKGDLIGDQPNKNYFDLNYFLPHYYNSWADLLQSRRLGEDYKESQTSTMCRMFGLLIPGIASHSPKDYVNSARLATLADAKLY</sequence>
<dbReference type="HOGENOM" id="CLU_032957_2_1_1"/>
<dbReference type="PANTHER" id="PTHR46086:SF3">
    <property type="entry name" value="TRIACYLGLYCEROL LIPASE OBL1"/>
    <property type="match status" value="1"/>
</dbReference>
<evidence type="ECO:0000256" key="1">
    <source>
        <dbReference type="SAM" id="SignalP"/>
    </source>
</evidence>
<protein>
    <recommendedName>
        <fullName evidence="2">Fungal lipase-type domain-containing protein</fullName>
    </recommendedName>
</protein>
<dbReference type="eggNOG" id="KOG4569">
    <property type="taxonomic scope" value="Eukaryota"/>
</dbReference>
<gene>
    <name evidence="3" type="ORF">AMTR_s00055p00051670</name>
</gene>